<organism evidence="1 2">
    <name type="scientific">Aspergillus carbonarius (strain ITEM 5010)</name>
    <dbReference type="NCBI Taxonomy" id="602072"/>
    <lineage>
        <taxon>Eukaryota</taxon>
        <taxon>Fungi</taxon>
        <taxon>Dikarya</taxon>
        <taxon>Ascomycota</taxon>
        <taxon>Pezizomycotina</taxon>
        <taxon>Eurotiomycetes</taxon>
        <taxon>Eurotiomycetidae</taxon>
        <taxon>Eurotiales</taxon>
        <taxon>Aspergillaceae</taxon>
        <taxon>Aspergillus</taxon>
        <taxon>Aspergillus subgen. Circumdati</taxon>
    </lineage>
</organism>
<dbReference type="VEuPathDB" id="FungiDB:ASPCADRAFT_209343"/>
<feature type="non-terminal residue" evidence="1">
    <location>
        <position position="1"/>
    </location>
</feature>
<accession>A0A1R3RG12</accession>
<reference evidence="2" key="1">
    <citation type="journal article" date="2017" name="Genome Biol.">
        <title>Comparative genomics reveals high biological diversity and specific adaptations in the industrially and medically important fungal genus Aspergillus.</title>
        <authorList>
            <person name="de Vries R.P."/>
            <person name="Riley R."/>
            <person name="Wiebenga A."/>
            <person name="Aguilar-Osorio G."/>
            <person name="Amillis S."/>
            <person name="Uchima C.A."/>
            <person name="Anderluh G."/>
            <person name="Asadollahi M."/>
            <person name="Askin M."/>
            <person name="Barry K."/>
            <person name="Battaglia E."/>
            <person name="Bayram O."/>
            <person name="Benocci T."/>
            <person name="Braus-Stromeyer S.A."/>
            <person name="Caldana C."/>
            <person name="Canovas D."/>
            <person name="Cerqueira G.C."/>
            <person name="Chen F."/>
            <person name="Chen W."/>
            <person name="Choi C."/>
            <person name="Clum A."/>
            <person name="Dos Santos R.A."/>
            <person name="Damasio A.R."/>
            <person name="Diallinas G."/>
            <person name="Emri T."/>
            <person name="Fekete E."/>
            <person name="Flipphi M."/>
            <person name="Freyberg S."/>
            <person name="Gallo A."/>
            <person name="Gournas C."/>
            <person name="Habgood R."/>
            <person name="Hainaut M."/>
            <person name="Harispe M.L."/>
            <person name="Henrissat B."/>
            <person name="Hilden K.S."/>
            <person name="Hope R."/>
            <person name="Hossain A."/>
            <person name="Karabika E."/>
            <person name="Karaffa L."/>
            <person name="Karanyi Z."/>
            <person name="Krasevec N."/>
            <person name="Kuo A."/>
            <person name="Kusch H."/>
            <person name="LaButti K."/>
            <person name="Lagendijk E.L."/>
            <person name="Lapidus A."/>
            <person name="Levasseur A."/>
            <person name="Lindquist E."/>
            <person name="Lipzen A."/>
            <person name="Logrieco A.F."/>
            <person name="MacCabe A."/>
            <person name="Maekelae M.R."/>
            <person name="Malavazi I."/>
            <person name="Melin P."/>
            <person name="Meyer V."/>
            <person name="Mielnichuk N."/>
            <person name="Miskei M."/>
            <person name="Molnar A.P."/>
            <person name="Mule G."/>
            <person name="Ngan C.Y."/>
            <person name="Orejas M."/>
            <person name="Orosz E."/>
            <person name="Ouedraogo J.P."/>
            <person name="Overkamp K.M."/>
            <person name="Park H.-S."/>
            <person name="Perrone G."/>
            <person name="Piumi F."/>
            <person name="Punt P.J."/>
            <person name="Ram A.F."/>
            <person name="Ramon A."/>
            <person name="Rauscher S."/>
            <person name="Record E."/>
            <person name="Riano-Pachon D.M."/>
            <person name="Robert V."/>
            <person name="Roehrig J."/>
            <person name="Ruller R."/>
            <person name="Salamov A."/>
            <person name="Salih N.S."/>
            <person name="Samson R.A."/>
            <person name="Sandor E."/>
            <person name="Sanguinetti M."/>
            <person name="Schuetze T."/>
            <person name="Sepcic K."/>
            <person name="Shelest E."/>
            <person name="Sherlock G."/>
            <person name="Sophianopoulou V."/>
            <person name="Squina F.M."/>
            <person name="Sun H."/>
            <person name="Susca A."/>
            <person name="Todd R.B."/>
            <person name="Tsang A."/>
            <person name="Unkles S.E."/>
            <person name="van de Wiele N."/>
            <person name="van Rossen-Uffink D."/>
            <person name="Oliveira J.V."/>
            <person name="Vesth T.C."/>
            <person name="Visser J."/>
            <person name="Yu J.-H."/>
            <person name="Zhou M."/>
            <person name="Andersen M.R."/>
            <person name="Archer D.B."/>
            <person name="Baker S.E."/>
            <person name="Benoit I."/>
            <person name="Brakhage A.A."/>
            <person name="Braus G.H."/>
            <person name="Fischer R."/>
            <person name="Frisvad J.C."/>
            <person name="Goldman G.H."/>
            <person name="Houbraken J."/>
            <person name="Oakley B."/>
            <person name="Pocsi I."/>
            <person name="Scazzocchio C."/>
            <person name="Seiboth B."/>
            <person name="vanKuyk P.A."/>
            <person name="Wortman J."/>
            <person name="Dyer P.S."/>
            <person name="Grigoriev I.V."/>
        </authorList>
    </citation>
    <scope>NUCLEOTIDE SEQUENCE [LARGE SCALE GENOMIC DNA]</scope>
    <source>
        <strain evidence="2">ITEM 5010</strain>
    </source>
</reference>
<evidence type="ECO:0000313" key="2">
    <source>
        <dbReference type="Proteomes" id="UP000188318"/>
    </source>
</evidence>
<evidence type="ECO:0000313" key="1">
    <source>
        <dbReference type="EMBL" id="OOF93420.1"/>
    </source>
</evidence>
<sequence length="77" mass="8706">RVLRLAWDAGPHGAFVAGQAVRHWRIHFIRTALTSRLLSFARRLIPLSVGWYRVVPYLAMYIHSSSPFFGSGPMIAV</sequence>
<dbReference type="AlphaFoldDB" id="A0A1R3RG12"/>
<dbReference type="EMBL" id="KV907504">
    <property type="protein sequence ID" value="OOF93420.1"/>
    <property type="molecule type" value="Genomic_DNA"/>
</dbReference>
<proteinExistence type="predicted"/>
<dbReference type="Proteomes" id="UP000188318">
    <property type="component" value="Unassembled WGS sequence"/>
</dbReference>
<name>A0A1R3RG12_ASPC5</name>
<keyword evidence="2" id="KW-1185">Reference proteome</keyword>
<protein>
    <submittedName>
        <fullName evidence="1">Uncharacterized protein</fullName>
    </submittedName>
</protein>
<dbReference type="OrthoDB" id="10524893at2759"/>
<gene>
    <name evidence="1" type="ORF">ASPCADRAFT_209343</name>
</gene>